<proteinExistence type="predicted"/>
<gene>
    <name evidence="1" type="ORF">FTOL_07089</name>
</gene>
<evidence type="ECO:0000313" key="2">
    <source>
        <dbReference type="Proteomes" id="UP001187734"/>
    </source>
</evidence>
<dbReference type="Proteomes" id="UP001187734">
    <property type="component" value="Unassembled WGS sequence"/>
</dbReference>
<protein>
    <submittedName>
        <fullName evidence="1">Uncharacterized protein</fullName>
    </submittedName>
</protein>
<reference evidence="1" key="1">
    <citation type="submission" date="2018-03" db="EMBL/GenBank/DDBJ databases">
        <authorList>
            <person name="Guldener U."/>
        </authorList>
    </citation>
    <scope>NUCLEOTIDE SEQUENCE</scope>
</reference>
<dbReference type="EMBL" id="ONZP01000235">
    <property type="protein sequence ID" value="SPJ78699.1"/>
    <property type="molecule type" value="Genomic_DNA"/>
</dbReference>
<accession>A0AAE8SIN9</accession>
<organism evidence="1 2">
    <name type="scientific">Fusarium torulosum</name>
    <dbReference type="NCBI Taxonomy" id="33205"/>
    <lineage>
        <taxon>Eukaryota</taxon>
        <taxon>Fungi</taxon>
        <taxon>Dikarya</taxon>
        <taxon>Ascomycota</taxon>
        <taxon>Pezizomycotina</taxon>
        <taxon>Sordariomycetes</taxon>
        <taxon>Hypocreomycetidae</taxon>
        <taxon>Hypocreales</taxon>
        <taxon>Nectriaceae</taxon>
        <taxon>Fusarium</taxon>
    </lineage>
</organism>
<comment type="caution">
    <text evidence="1">The sequence shown here is derived from an EMBL/GenBank/DDBJ whole genome shotgun (WGS) entry which is preliminary data.</text>
</comment>
<dbReference type="AlphaFoldDB" id="A0AAE8SIN9"/>
<evidence type="ECO:0000313" key="1">
    <source>
        <dbReference type="EMBL" id="SPJ78699.1"/>
    </source>
</evidence>
<name>A0AAE8SIN9_9HYPO</name>
<keyword evidence="2" id="KW-1185">Reference proteome</keyword>
<sequence>MAVLSEGSLAATPATRRMQSMNLSGISVVTEYGGLRHTSG</sequence>